<dbReference type="FunFam" id="3.40.50.980:FF:000001">
    <property type="entry name" value="Non-ribosomal peptide synthetase"/>
    <property type="match status" value="2"/>
</dbReference>
<evidence type="ECO:0000256" key="2">
    <source>
        <dbReference type="ARBA" id="ARBA00006432"/>
    </source>
</evidence>
<dbReference type="CDD" id="cd03263">
    <property type="entry name" value="ABC_subfamily_A"/>
    <property type="match status" value="1"/>
</dbReference>
<dbReference type="InterPro" id="IPR009081">
    <property type="entry name" value="PP-bd_ACP"/>
</dbReference>
<dbReference type="InterPro" id="IPR010060">
    <property type="entry name" value="NRPS_synth"/>
</dbReference>
<comment type="cofactor">
    <cofactor evidence="1">
        <name>pantetheine 4'-phosphate</name>
        <dbReference type="ChEBI" id="CHEBI:47942"/>
    </cofactor>
</comment>
<feature type="region of interest" description="Disordered" evidence="8">
    <location>
        <begin position="2295"/>
        <end position="2314"/>
    </location>
</feature>
<evidence type="ECO:0000256" key="1">
    <source>
        <dbReference type="ARBA" id="ARBA00001957"/>
    </source>
</evidence>
<dbReference type="SUPFAM" id="SSF52540">
    <property type="entry name" value="P-loop containing nucleoside triphosphate hydrolases"/>
    <property type="match status" value="1"/>
</dbReference>
<dbReference type="eggNOG" id="COG1020">
    <property type="taxonomic scope" value="Bacteria"/>
</dbReference>
<dbReference type="OrthoDB" id="9757559at2"/>
<keyword evidence="3" id="KW-0596">Phosphopantetheine</keyword>
<feature type="domain" description="Carrier" evidence="9">
    <location>
        <begin position="2226"/>
        <end position="2300"/>
    </location>
</feature>
<dbReference type="InterPro" id="IPR020845">
    <property type="entry name" value="AMP-binding_CS"/>
</dbReference>
<dbReference type="Pfam" id="PF13193">
    <property type="entry name" value="AMP-binding_C"/>
    <property type="match status" value="4"/>
</dbReference>
<dbReference type="Pfam" id="PF00668">
    <property type="entry name" value="Condensation"/>
    <property type="match status" value="6"/>
</dbReference>
<comment type="similarity">
    <text evidence="2">Belongs to the ATP-dependent AMP-binding enzyme family.</text>
</comment>
<feature type="domain" description="ABC transporter" evidence="10">
    <location>
        <begin position="6503"/>
        <end position="6735"/>
    </location>
</feature>
<dbReference type="PROSITE" id="PS50893">
    <property type="entry name" value="ABC_TRANSPORTER_2"/>
    <property type="match status" value="1"/>
</dbReference>
<keyword evidence="12" id="KW-1185">Reference proteome</keyword>
<dbReference type="EMBL" id="CP001614">
    <property type="protein sequence ID" value="ACR11968.1"/>
    <property type="molecule type" value="Genomic_DNA"/>
</dbReference>
<feature type="domain" description="Carrier" evidence="9">
    <location>
        <begin position="3752"/>
        <end position="3829"/>
    </location>
</feature>
<dbReference type="InterPro" id="IPR036736">
    <property type="entry name" value="ACP-like_sf"/>
</dbReference>
<dbReference type="eggNOG" id="COG1131">
    <property type="taxonomic scope" value="Bacteria"/>
</dbReference>
<dbReference type="PANTHER" id="PTHR45527:SF1">
    <property type="entry name" value="FATTY ACID SYNTHASE"/>
    <property type="match status" value="1"/>
</dbReference>
<dbReference type="FunFam" id="3.30.300.30:FF:000010">
    <property type="entry name" value="Enterobactin synthetase component F"/>
    <property type="match status" value="3"/>
</dbReference>
<dbReference type="InterPro" id="IPR000873">
    <property type="entry name" value="AMP-dep_synth/lig_dom"/>
</dbReference>
<keyword evidence="7" id="KW-0067">ATP-binding</keyword>
<dbReference type="Pfam" id="PF00005">
    <property type="entry name" value="ABC_tran"/>
    <property type="match status" value="1"/>
</dbReference>
<dbReference type="FunFam" id="1.10.1200.10:FF:000005">
    <property type="entry name" value="Nonribosomal peptide synthetase 1"/>
    <property type="match status" value="2"/>
</dbReference>
<dbReference type="InterPro" id="IPR023213">
    <property type="entry name" value="CAT-like_dom_sf"/>
</dbReference>
<keyword evidence="4" id="KW-0597">Phosphoprotein</keyword>
<dbReference type="InterPro" id="IPR010071">
    <property type="entry name" value="AA_adenyl_dom"/>
</dbReference>
<dbReference type="FunFam" id="3.30.300.30:FF:000015">
    <property type="entry name" value="Nonribosomal peptide synthase SidD"/>
    <property type="match status" value="1"/>
</dbReference>
<dbReference type="InterPro" id="IPR025110">
    <property type="entry name" value="AMP-bd_C"/>
</dbReference>
<dbReference type="Pfam" id="PF00550">
    <property type="entry name" value="PP-binding"/>
    <property type="match status" value="5"/>
</dbReference>
<dbReference type="PANTHER" id="PTHR45527">
    <property type="entry name" value="NONRIBOSOMAL PEPTIDE SYNTHETASE"/>
    <property type="match status" value="1"/>
</dbReference>
<evidence type="ECO:0000313" key="11">
    <source>
        <dbReference type="EMBL" id="ACR11968.1"/>
    </source>
</evidence>
<dbReference type="PROSITE" id="PS00455">
    <property type="entry name" value="AMP_BINDING"/>
    <property type="match status" value="5"/>
</dbReference>
<keyword evidence="6" id="KW-0547">Nucleotide-binding</keyword>
<dbReference type="SUPFAM" id="SSF56801">
    <property type="entry name" value="Acetyl-CoA synthetase-like"/>
    <property type="match status" value="5"/>
</dbReference>
<gene>
    <name evidence="11" type="ordered locus">TERTU_1997</name>
</gene>
<dbReference type="Gene3D" id="1.10.1200.10">
    <property type="entry name" value="ACP-like"/>
    <property type="match status" value="5"/>
</dbReference>
<feature type="domain" description="Carrier" evidence="9">
    <location>
        <begin position="5896"/>
        <end position="5970"/>
    </location>
</feature>
<dbReference type="STRING" id="377629.TERTU_1997"/>
<sequence>MSEITSPAETIESLLSTIASDNAVCPLQDALASGDANSTKRMVNVVGISGLSTSVCLTAWHMVLNWLQYDKHPVVSLVVGGDSADVLPLLSQFDDEGCFSEYHTFIAHQLETPSLFQPLESLPEEMRCLYEKHCVVLAGCNVQVECDFLLRQTTDGWTIEANGSRFTVDYVKAIATFWQEIIHLAHKNSELSISQIDFPAETTLPVGLVRGETTTLAGDLVTRFYQCCAEYGNSLAVIDVDGAYTYLDLDQRSSQIALLLQEMGVGAGDNVALAFPRSKQMVAAQYAVLKLGAVFIPLDYTLPRDRISSMNRDAGFKCVLSCDTILPEVAEKVVDVPVYSLSALKNYRPDEFKYAGRVQSMDPAYIIFTSGSTGLPKGVRCTHANLLNFILHFERENYLPGNGVSPQFAPFSFDASVAEIHTSILNGNTLLVLSKELINSPEDLQAYLTENGCTFAVFPPQYLQHLDPAKLPTLERLATAGSAPNHDILSKWMPHVHYMNAYGPTETTVLSTVWEADEIPAANAPITMGKPISNTLVKVVNQYGRAVPVGVTGELVIGGAGVAEGYVNREELTAEKFYTDEHGRWYKSGDLAAFDVDKHLIFKGRIDDQIKLRGHRLEPGEIEAAVHAIDYVNGAAVVVYKTGQGLQLVLFLTGEEQAEDKVRKDIIRYIPEWAMPNRIIWKASFPLTVNGKINYKLLRAEVSSISGVDTVSVEYANDLENSVAGIWRNVLQRPCIARDDNFLHLGGDSLTALVVVSSLRNLGFNISSSLLIQFPVFSEFVAAVAARGKNINRTYEQETGSAPLTPIQSWFFAQNLENTRGFCQSLVFDSTEVIDAERMHGALVKLVDYHDALRTAFHKGEDDKAWSQTSLGDVSHLISIKELAVDESEIELRTNEQQITLTEDLDIQKGPLFRMAVLQSGLRSRVLFVLHHLVMDTISHAVLLNDLYELYTAPERDVKNVLPGKSLSYFSWARKSYRNLQSSGHELLGFWEPMINTAKNAEKLPLAARASYSLDVVDCVFDKSLTAQLLEVAPTCYRQSPEELLMAAVYLATAEAFNMRTVGLALEWHGRDEEFAGEQGLDRTVGWFTSVHPLYLNVPDSTSLDTKALGDFLCLLKDTRAEVPNRGRDFYALQYQLNTPDSLALFEGYTGPEIMFNFSGVAQGTNAPWQPVPITAIEMGEGNQNPYRLSVESQIRNSELVMALYVDKNIWKAQQIEQFKNALSRNLAKIIAHCCSDSQRRWTRSDFPGLPLTNEQVAALPSTLLHALPLTAMQETLYRHKDIYQVWMHYRFPHRFDKAVFEAAVARWVAHSECLRTVIKQWDTDCVGQLVLSDVSPQVQVIRVNEGERVAAVDAFIAQDRQQQVEFTDLPPYNVTVFDDASDSFSLVLSIHHIIHDGWTIELLMESLNTFYQAASGVDVALPATPVAGMREIIDEQARITRSEKWNDYWDSVSWSENYCKLPVASSAAQTATGEVGLLLRDLSDQASSKARAAAQQLGVTPNSFFLTAFTGLLRYIGGGHQVRCGVIQSGRPDTVIGVDQITGCCVNTLPLVFDFSKDESIASISARVQQQLLTLKESAAYPLSKIYQSAKNAVNGELFECLFNIESSDYGSSSASIKPTLVGGYESTNYSFIFGLIEKTSKDGDKTFGLRLGYDTAKYSQSQIEQWVEIYQTLLLELADNVERHWADVNPLPQADRDALVSWNNTAVDYPAEVLLGEHFEQAVNANPEKVALAFKDQRVSYAQLEEQTARLARVLQSKGAGPETVVGLVAERSLEMVYGILAVIRAGAAYVPIDPKYPEDRVTHMLDELGCKLVLLQKPEYADVVPSAIAAECLPIWGAMELATDALPELDRSNHQTRQLAYVMYTSGSTGKPKGVMIEQRSIVRLVKNAQDVKFAPSDCILITSAPGFDVTTYELWSALLNGLTLAVIDEDTLLDPEALAHEIREKSVSFLWVVAPLFNQLVQEKPDLFAPVKRIMIGGDALSPYHINLARLHSPGLEFINGYGPTENTSFSTYHFLSEADSEIIPIGRPITNSTCYVLNPDGQPLPVGVKGELCVGGHGVARGYYNRPDLTQERFFINPFIADDDVLYRTGDLVSWRSNGLIDFHGRIDFQIKIRGFRVELGEIEAVILQVAAVKQAIVLAKDYGNQKRLVAYIVQDTEADKRTEEAFVTDLKHKLAAELTDYMVPEHIVVLTGMPLNANGKIDRARLPEPDYTQSAAAVEAPTNDTEAALWKIWKDVLKTESFGVTDNFYTIGGDSIVAIQVVSRAVKQNLRISTRSLFEHKTIRELAAHLEGESGHPTSDVSSRDQEPVKGEQRLLPIHLQFLSGDTTDLHHYNQAAKIVLPADVSTEQLQSILQALVIRHDAFRLRFRQTPAGWVGRYNTELLDDSSRANSWIRELDLRFSAEPEKSQVLDEALKDAQASLDLKAGDLCRWLWIREDETSTLYWVMHHLIVDGVSWRVLQADFELALEQLRSGSVALLPAKATSYQAWAGQLYEVADAQWVQNQKDYWLQQLSAPTANLPYDRASSGDIEQATNIFEVSWSTHETSQLLNQANKCYQTQINDLLLAAFMRALHAWANIDALRIDMEGHGREHLFEDSDLSQTVGWFTTLFPLAINLPRADIGQQILAIKAQLDSLPNKGIGFGLLSQLCQDEDIIDLLDVQPLAPVVFNYLGQMDAVASDTVSGLAFEMSTAGGTTSPKRRRLHALGFNGYVKNGQLNFNVDYSSGQFDRETIERLTTEFQASLKDIIEHCVGGDDDPKPRFDLATVSKDQLQQLEARYPSLSDIYPITAMQQGLVLYTQRDQSGAYITQMRMVLESPDKARLRKTWEILVSRYDILRTCFVDLGQQQLSQVVSSQVALPWRDCVFNGTDAELEQLLHEERVAALDVTQAPLMRLLLVEQEGQSVLAWTHHHALMDGWSMSVLIQDMLATYAALAEGDVPPKTVPAYKDYVRWLNTQDSFAAEAFWKKQMAGIEAADNLPQTKRDLSAEGEQRVCVQEMDAVLTAQLQTLSRQAGVTLSAFIQNAWALLLSKYTGEQDVVFGYAISGRPPELDGVESMVGLFINSLPMRLSIGLEDSLAQALRNIQQIQMAQDEYHFVSLGDIQQWAGLRGDLRLFESLVVLENYPLDPAALNSSNPHALRIHDIQGIEQNDFALNLVVYPGEKLTVKLVYQSGIYTDTVAAAMLQHFCTLLSGSIVDSVAALDTTGVKDLPLLNAEQEKWAVFDCNHTEYPLPEGQSIYQLVQDCLLDRADEIVLVMDSERLTGDELDARVDVFSRWLQNEGVVSGDRVAISLPKSPDMLACILAIIKLGAAYVPVALDCPRDRLVFICGDAAIRTLVGRSSERERFSDLPFSPVFTDEIDVHPLTQEDRLPAAGVEDLAAQQAYVIYTSGTTGQPKGVAISHQNLINFAFWCKRDGIICEGDVVSQFAPFTFDASVGECFGALVCRAELHLLSDELIQSPQAVAEYMARHHVGFGAFPPPYVQQMDINLLPKTLKLLTAGSAPAIEKVREWGEHCRYINAYGPTETTVLSSAWWYDATTAEKGKLPIGRPIANTQMYVLDQYGQLCPPGITGEIVIGGAGVAVGYLNRDDLTRASFTADPWRTGNRVYHTGDLGHWLADGTIEFAGRRDHQVKIRGFRIELGGVEYQLRQQAEVDKVAVLAKTIGADNQLLAWVVPTDAARQQDPIELVAKLRGALREKLAHYMVPQGFMIVDDLPITANGKIDSKTLLAQEIDPIYEGGYIAPASELELALTKIWAELLHIDPVKLSVTANFFDIGGHSLLATRVVTEIASRLGVKVAIRDIFDKGNIAGLAGLIETGGIEAIETIPLANRESHLPPSFSQQRLWFIDKLENGSAQYNQPLFLQVDGTLDPVVLQKALDAIVERHEVLRTVFVAEQGEPQLKVLPASSLNINIIDLTHLRSDEAEAELHHTLEAEVGSCFDLENELMLRATCIHVQPERSVLALTLHHIASDGWSFSVITNEFVALYHALINDEPAVLPSLPIQYTDYASWQRESLSGDNLNALVSYWENQLEDLPQVHKLPLDFPRPAEQSYRGGMHLQVIGPELTLAMRRFTQEQKCTLFMFLQACFSAVLARYSHDDDIVIGTPIANREQPGLESLIGFFVNTLVLRNKVNPELSFEQLLEQCKETALQAYAHQQMPFDLLVEELQPERSLSYNPLFQVMLALENIDNRREIAIPGARLSAMENPFQAMAQFDLSVDIEEGVDTLTAVWSFAADLFHESTIARMAKHFERFIVNAIAAPQAPLHSITVMDELQITDLLRNFNHPMVPELISESWPALFAAQVEKNPQKIVAECHGETLTLAELEANSARIARVLMCNNLGRDNIVALLDHRGLDLLTMIVGVLRAGAAYLPLDPTQPEKRWLEILEDSRPDVLLVGDSLTESANQLRASWEADQIAQLHEVYGMDADDRDLPEVSLDDLSYVLFTSGSTGKPKGVMVEHRGMINNMLSKVEPLGLTENDVIAQTASQCFDISVWQFLTAPIIGAKVVIFTNETTRDPQALVNFLERCQVTIWEPVPSVIQAILPLDKPLPSMRWVLPTGEALKSALVDRWFEKYPEIPLLNLYGPAECSDDVSLQPMYGPVERVLIGTPVANARLHIVDNFLNLLPVGVVGELAVSGPVVGRGYLHRQDLTDKAFRVNPYPQDDMDARLYLTGDLAKRHADGSLEFIGRKDNQVKVRGFRIELGEIESRLVQLPDVKEAVVRVVEVAEQDKRLVGYVVKQPSSEANIDQIREAIRAQLPEYMVPSWLIELQAIPLTPNGKVDNKALPQPDANSLSTAEYVAPVGNVETILAEAWQSLLNVERVGRKDNFFNLGGHSLLVMKLIEALRAHNLNMDVRRVFDAEDLADLARHIQSDEVQETYVPPENLIPVGCNEVVPAMLPLVSLSQTQINQIAAQVPGGHSNIQDIYPLTPLQEGILFDHLVSDVGDTYLASVLVGFETRAVLDRYLDAMQQLVNRHDSLRSAIIWENLPRSVQVVYRDAPLKINEITLDSDRDAIAQFEEMMSLEGRHIDLTRAPVVGLTIAQDEKTGLWIVLQQQHHLMCDQVSMEIEFQDIMALMEGRGAELKPPVPYREFVAHSMYRAEKYDATAYFTQLLAGIDEPTAPFGLMDVYRGDKQTEELIRTLDSKTTQLIRDVSNRLAASPAAIFHLAWGLVLARCCNRDDVVFGTVTSGRLQGTSGSDRTFGLFINMLPMRLKLAGLSVAQAMQLTRDSLVELLNYEQAPLVDAQRCADLPGSTPLFSAVLNYRHEGGEKLDLQQALDGVRILSSPGDISNYLFDMSISDQGHTFELTASIDRDIGAERIMAYMSRALEQVSLALINEPESHLLTLPVLTDDEQTQLLSEFNAPLQRQLFSKTWLQLFHEQAAQSADKVVAICDDRSLTFAELEAHTGVLARALQAKGLGRGSIVGLLDHRGIDLLIMIIGVLRAGAAYLPLDPTQPTKRWLEILQDSKPNLLITGNGFAMESRWLKRKWAKDTIVTLDEACVGGENADVTLSDVALDDLAYVIFTSGSTGKPKGVMIEHLGMVNNMMSKVEPLGLSAGDVIAQTASQCFDISVWQFLTAPILGATVVIVTNETTKDPQALVSCLADNHVTVWEPVPSVMQALLPLAHPLPDLRWVLPTGEALVSGLVERWFKQYPAVPLMNAYGPAECSDDVSFQPIHGPVERVFIGKPVANARLHVVDNQLALLPVGVVGELAISGPVVGRGYLHRPELTNEVFKANPYAQDDLDTRLYLTGDLVKRHENGSLEYMGRKDFQVKVRGFRIELGEIESRLSQHPQVREAVVMARPNAQGEKYLVAYLTYHSKPVTKDALSQHLAAELPEYMVPAVFMGLDAMPLNNNGKVDRKLLPEPELSSMQSEYAAPETDVEIAMAETWQQILQIDKIGRNDNFFDLGGNSIQIIRMLSELKAVGIELRANDIYQHRVLKDCSACVTVAETTLVAWIEQQTAPVLWAHVNWHNSPIKVLVVADELREQQEELNRILSGEEPASLPDYICFDGSPSAAVARLETRGLHALTHWQAANPGAVKKSLAAQLDEFERSVITAKPEADIPFTPLQQELTQWRTRDHFEWVSVHGYFSDAQLQDAFYHLMVEQDMLRSLLNESNQQWTLVDREALKANFPVVDLSGMKEPEANKLLKQLFTLLRKKQAKSALPYMGTWIKRSDTLHQLMMMNDHFMSDGVSSAFLQQRLEDLLKGRAQCIGHNYRDYVSQVWGSASDAAYAKISNILALENTSKVVVSTVDALRARSSKKLRSVVIKLPLDTNRNPVDQAFDYFKKWVTSLLNLNDFVMVMNHYGRQLGEESYFDQIGLFLDKIPFAVTPESSMAVFNQQTQLLVESGLSYMALEKKGYDLCRQSFPGLIHEILFNYEGEMSDYDTMHELLADTQAEDKLKQFCGILFEASSLNDQLIVHCAFRGDGKDEKQMFNVLPCEKAALDDLKNATQQRAENTASAATSTKLSNNGVREMRYSIEVNDVKKHYGSFEAVKGVSFNVEKGICFGILGPNGAGKTSLLGMIEGISSITSGSISVLGMDVKSQIKKIQPHIGVQLQQNNYFEFLTVDQLLKFYKELRSANKRKVNGASVDELLERLNLTDKKKFKVDELSGGQKQRLSIAIALLEDPDILFLDEPTSALDPHSRHEVWDFIEYLKQDKTKTIILTTHYMEEAETLCDELMIMSEGQIVSQGSPVELINKLSPHHDIHLQFGRGQFNTDYLVELSGIIDYQWESQANQLTIKTAKFTETLKDILSISEARSLEILNFNINRPNLEDVFLSSTKKDLVE</sequence>
<dbReference type="GO" id="GO:0043041">
    <property type="term" value="P:amino acid activation for nonribosomal peptide biosynthetic process"/>
    <property type="evidence" value="ECO:0007669"/>
    <property type="project" value="TreeGrafter"/>
</dbReference>
<evidence type="ECO:0000256" key="8">
    <source>
        <dbReference type="SAM" id="MobiDB-lite"/>
    </source>
</evidence>
<evidence type="ECO:0000259" key="9">
    <source>
        <dbReference type="PROSITE" id="PS50075"/>
    </source>
</evidence>
<dbReference type="KEGG" id="ttu:TERTU_1997"/>
<keyword evidence="5" id="KW-0677">Repeat</keyword>
<dbReference type="Gene3D" id="3.40.50.980">
    <property type="match status" value="8"/>
</dbReference>
<feature type="domain" description="Carrier" evidence="9">
    <location>
        <begin position="4814"/>
        <end position="4888"/>
    </location>
</feature>
<evidence type="ECO:0000256" key="5">
    <source>
        <dbReference type="ARBA" id="ARBA00022737"/>
    </source>
</evidence>
<dbReference type="Proteomes" id="UP000009080">
    <property type="component" value="Chromosome"/>
</dbReference>
<protein>
    <submittedName>
        <fullName evidence="11">Nonribosomal peptide synthetase</fullName>
    </submittedName>
</protein>
<dbReference type="GO" id="GO:0016887">
    <property type="term" value="F:ATP hydrolysis activity"/>
    <property type="evidence" value="ECO:0007669"/>
    <property type="project" value="InterPro"/>
</dbReference>
<accession>C5BIM5</accession>
<dbReference type="CDD" id="cd19544">
    <property type="entry name" value="E-C_NRPS"/>
    <property type="match status" value="1"/>
</dbReference>
<dbReference type="FunFam" id="2.30.38.10:FF:000001">
    <property type="entry name" value="Non-ribosomal peptide synthetase PvdI"/>
    <property type="match status" value="1"/>
</dbReference>
<dbReference type="GO" id="GO:0005737">
    <property type="term" value="C:cytoplasm"/>
    <property type="evidence" value="ECO:0007669"/>
    <property type="project" value="TreeGrafter"/>
</dbReference>
<reference evidence="11 12" key="1">
    <citation type="journal article" date="2009" name="PLoS ONE">
        <title>The complete genome of Teredinibacter turnerae T7901: an intracellular endosymbiont of marine wood-boring bivalves (shipworms).</title>
        <authorList>
            <person name="Yang J.C."/>
            <person name="Madupu R."/>
            <person name="Durkin A.S."/>
            <person name="Ekborg N.A."/>
            <person name="Pedamallu C.S."/>
            <person name="Hostetler J.B."/>
            <person name="Radune D."/>
            <person name="Toms B.S."/>
            <person name="Henrissat B."/>
            <person name="Coutinho P.M."/>
            <person name="Schwarz S."/>
            <person name="Field L."/>
            <person name="Trindade-Silva A.E."/>
            <person name="Soares C.A.G."/>
            <person name="Elshahawi S."/>
            <person name="Hanora A."/>
            <person name="Schmidt E.W."/>
            <person name="Haygood M.G."/>
            <person name="Posfai J."/>
            <person name="Benner J."/>
            <person name="Madinger C."/>
            <person name="Nove J."/>
            <person name="Anton B."/>
            <person name="Chaudhary K."/>
            <person name="Foster J."/>
            <person name="Holman A."/>
            <person name="Kumar S."/>
            <person name="Lessard P.A."/>
            <person name="Luyten Y.A."/>
            <person name="Slatko B."/>
            <person name="Wood N."/>
            <person name="Wu B."/>
            <person name="Teplitski M."/>
            <person name="Mougous J.D."/>
            <person name="Ward N."/>
            <person name="Eisen J.A."/>
            <person name="Badger J.H."/>
            <person name="Distel D.L."/>
        </authorList>
    </citation>
    <scope>NUCLEOTIDE SEQUENCE [LARGE SCALE GENOMIC DNA]</scope>
    <source>
        <strain evidence="12">ATCC 39867 / T7901</strain>
    </source>
</reference>
<dbReference type="FunFam" id="3.30.559.10:FF:000012">
    <property type="entry name" value="Non-ribosomal peptide synthetase"/>
    <property type="match status" value="1"/>
</dbReference>
<dbReference type="InterPro" id="IPR001242">
    <property type="entry name" value="Condensation_dom"/>
</dbReference>
<evidence type="ECO:0000259" key="10">
    <source>
        <dbReference type="PROSITE" id="PS50893"/>
    </source>
</evidence>
<dbReference type="SMART" id="SM00382">
    <property type="entry name" value="AAA"/>
    <property type="match status" value="1"/>
</dbReference>
<name>C5BIM5_TERTT</name>
<dbReference type="NCBIfam" id="NF003417">
    <property type="entry name" value="PRK04813.1"/>
    <property type="match status" value="5"/>
</dbReference>
<dbReference type="PROSITE" id="PS50075">
    <property type="entry name" value="CARRIER"/>
    <property type="match status" value="5"/>
</dbReference>
<dbReference type="InterPro" id="IPR006162">
    <property type="entry name" value="Ppantetheine_attach_site"/>
</dbReference>
<dbReference type="SUPFAM" id="SSF47336">
    <property type="entry name" value="ACP-like"/>
    <property type="match status" value="5"/>
</dbReference>
<dbReference type="InterPro" id="IPR020806">
    <property type="entry name" value="PKS_PP-bd"/>
</dbReference>
<dbReference type="Gene3D" id="3.30.559.10">
    <property type="entry name" value="Chloramphenicol acetyltransferase-like domain"/>
    <property type="match status" value="7"/>
</dbReference>
<dbReference type="CDD" id="cd19534">
    <property type="entry name" value="E_NRPS"/>
    <property type="match status" value="1"/>
</dbReference>
<dbReference type="NCBIfam" id="TIGR01733">
    <property type="entry name" value="AA-adenyl-dom"/>
    <property type="match status" value="5"/>
</dbReference>
<dbReference type="NCBIfam" id="TIGR01720">
    <property type="entry name" value="NRPS-para261"/>
    <property type="match status" value="1"/>
</dbReference>
<dbReference type="InterPro" id="IPR003439">
    <property type="entry name" value="ABC_transporter-like_ATP-bd"/>
</dbReference>
<proteinExistence type="inferred from homology"/>
<dbReference type="InterPro" id="IPR017871">
    <property type="entry name" value="ABC_transporter-like_CS"/>
</dbReference>
<dbReference type="HOGENOM" id="CLU_222896_0_0_6"/>
<evidence type="ECO:0000313" key="12">
    <source>
        <dbReference type="Proteomes" id="UP000009080"/>
    </source>
</evidence>
<dbReference type="SUPFAM" id="SSF52777">
    <property type="entry name" value="CoA-dependent acyltransferases"/>
    <property type="match status" value="13"/>
</dbReference>
<dbReference type="GO" id="GO:0044550">
    <property type="term" value="P:secondary metabolite biosynthetic process"/>
    <property type="evidence" value="ECO:0007669"/>
    <property type="project" value="TreeGrafter"/>
</dbReference>
<dbReference type="InterPro" id="IPR042099">
    <property type="entry name" value="ANL_N_sf"/>
</dbReference>
<dbReference type="Pfam" id="PF00501">
    <property type="entry name" value="AMP-binding"/>
    <property type="match status" value="5"/>
</dbReference>
<organism evidence="11 12">
    <name type="scientific">Teredinibacter turnerae (strain ATCC 39867 / T7901)</name>
    <dbReference type="NCBI Taxonomy" id="377629"/>
    <lineage>
        <taxon>Bacteria</taxon>
        <taxon>Pseudomonadati</taxon>
        <taxon>Pseudomonadota</taxon>
        <taxon>Gammaproteobacteria</taxon>
        <taxon>Cellvibrionales</taxon>
        <taxon>Cellvibrionaceae</taxon>
        <taxon>Teredinibacter</taxon>
    </lineage>
</organism>
<dbReference type="GO" id="GO:0005524">
    <property type="term" value="F:ATP binding"/>
    <property type="evidence" value="ECO:0007669"/>
    <property type="project" value="UniProtKB-KW"/>
</dbReference>
<dbReference type="Gene3D" id="3.30.300.30">
    <property type="match status" value="5"/>
</dbReference>
<dbReference type="Gene3D" id="2.30.38.10">
    <property type="entry name" value="Luciferase, Domain 3"/>
    <property type="match status" value="4"/>
</dbReference>
<dbReference type="Gene3D" id="3.40.50.12780">
    <property type="entry name" value="N-terminal domain of ligase-like"/>
    <property type="match status" value="1"/>
</dbReference>
<dbReference type="Gene3D" id="3.40.50.300">
    <property type="entry name" value="P-loop containing nucleotide triphosphate hydrolases"/>
    <property type="match status" value="1"/>
</dbReference>
<evidence type="ECO:0000256" key="3">
    <source>
        <dbReference type="ARBA" id="ARBA00022450"/>
    </source>
</evidence>
<dbReference type="GO" id="GO:0031177">
    <property type="term" value="F:phosphopantetheine binding"/>
    <property type="evidence" value="ECO:0007669"/>
    <property type="project" value="InterPro"/>
</dbReference>
<dbReference type="Gene3D" id="3.30.559.30">
    <property type="entry name" value="Nonribosomal peptide synthetase, condensation domain"/>
    <property type="match status" value="6"/>
</dbReference>
<dbReference type="PROSITE" id="PS00211">
    <property type="entry name" value="ABC_TRANSPORTER_1"/>
    <property type="match status" value="1"/>
</dbReference>
<evidence type="ECO:0000256" key="7">
    <source>
        <dbReference type="ARBA" id="ARBA00022840"/>
    </source>
</evidence>
<dbReference type="InterPro" id="IPR003593">
    <property type="entry name" value="AAA+_ATPase"/>
</dbReference>
<evidence type="ECO:0000256" key="6">
    <source>
        <dbReference type="ARBA" id="ARBA00022741"/>
    </source>
</evidence>
<feature type="domain" description="Carrier" evidence="9">
    <location>
        <begin position="714"/>
        <end position="788"/>
    </location>
</feature>
<dbReference type="CDD" id="cd19543">
    <property type="entry name" value="DCL_NRPS"/>
    <property type="match status" value="1"/>
</dbReference>
<dbReference type="InterPro" id="IPR027417">
    <property type="entry name" value="P-loop_NTPase"/>
</dbReference>
<dbReference type="RefSeq" id="WP_015818080.1">
    <property type="nucleotide sequence ID" value="NC_012997.1"/>
</dbReference>
<dbReference type="InterPro" id="IPR045851">
    <property type="entry name" value="AMP-bd_C_sf"/>
</dbReference>
<dbReference type="SMART" id="SM00823">
    <property type="entry name" value="PKS_PP"/>
    <property type="match status" value="3"/>
</dbReference>
<dbReference type="CDD" id="cd05930">
    <property type="entry name" value="A_NRPS"/>
    <property type="match status" value="4"/>
</dbReference>
<dbReference type="CDD" id="cd19531">
    <property type="entry name" value="LCL_NRPS-like"/>
    <property type="match status" value="1"/>
</dbReference>
<dbReference type="CDD" id="cd12117">
    <property type="entry name" value="A_NRPS_Srf_like"/>
    <property type="match status" value="1"/>
</dbReference>
<dbReference type="PROSITE" id="PS00012">
    <property type="entry name" value="PHOSPHOPANTETHEINE"/>
    <property type="match status" value="3"/>
</dbReference>
<evidence type="ECO:0000256" key="4">
    <source>
        <dbReference type="ARBA" id="ARBA00022553"/>
    </source>
</evidence>